<keyword evidence="1" id="KW-1133">Transmembrane helix</keyword>
<gene>
    <name evidence="2" type="ORF">ACFFIX_18600</name>
</gene>
<keyword evidence="1" id="KW-0812">Transmembrane</keyword>
<dbReference type="RefSeq" id="WP_378936684.1">
    <property type="nucleotide sequence ID" value="NZ_JBHLVO010000020.1"/>
</dbReference>
<sequence length="80" mass="9142">MLALRIITYSLIIGTLLFLTAAVLPEVDIFKSLGSDIFKWLYFILIAIFFIVTKDKWWVKTVSLLLSLVIAIILIVLFIP</sequence>
<feature type="transmembrane region" description="Helical" evidence="1">
    <location>
        <begin position="37"/>
        <end position="52"/>
    </location>
</feature>
<name>A0ABV6GJW5_9BACI</name>
<keyword evidence="1" id="KW-0472">Membrane</keyword>
<dbReference type="Proteomes" id="UP001589854">
    <property type="component" value="Unassembled WGS sequence"/>
</dbReference>
<evidence type="ECO:0008006" key="4">
    <source>
        <dbReference type="Google" id="ProtNLM"/>
    </source>
</evidence>
<evidence type="ECO:0000313" key="2">
    <source>
        <dbReference type="EMBL" id="MFC0273414.1"/>
    </source>
</evidence>
<organism evidence="2 3">
    <name type="scientific">Metabacillus herbersteinensis</name>
    <dbReference type="NCBI Taxonomy" id="283816"/>
    <lineage>
        <taxon>Bacteria</taxon>
        <taxon>Bacillati</taxon>
        <taxon>Bacillota</taxon>
        <taxon>Bacilli</taxon>
        <taxon>Bacillales</taxon>
        <taxon>Bacillaceae</taxon>
        <taxon>Metabacillus</taxon>
    </lineage>
</organism>
<protein>
    <recommendedName>
        <fullName evidence="4">Histidine kinase</fullName>
    </recommendedName>
</protein>
<evidence type="ECO:0000313" key="3">
    <source>
        <dbReference type="Proteomes" id="UP001589854"/>
    </source>
</evidence>
<reference evidence="2 3" key="1">
    <citation type="submission" date="2024-09" db="EMBL/GenBank/DDBJ databases">
        <authorList>
            <person name="Sun Q."/>
            <person name="Mori K."/>
        </authorList>
    </citation>
    <scope>NUCLEOTIDE SEQUENCE [LARGE SCALE GENOMIC DNA]</scope>
    <source>
        <strain evidence="2 3">CCM 7228</strain>
    </source>
</reference>
<proteinExistence type="predicted"/>
<evidence type="ECO:0000256" key="1">
    <source>
        <dbReference type="SAM" id="Phobius"/>
    </source>
</evidence>
<accession>A0ABV6GJW5</accession>
<comment type="caution">
    <text evidence="2">The sequence shown here is derived from an EMBL/GenBank/DDBJ whole genome shotgun (WGS) entry which is preliminary data.</text>
</comment>
<dbReference type="EMBL" id="JBHLVO010000020">
    <property type="protein sequence ID" value="MFC0273414.1"/>
    <property type="molecule type" value="Genomic_DNA"/>
</dbReference>
<feature type="transmembrane region" description="Helical" evidence="1">
    <location>
        <begin position="6"/>
        <end position="25"/>
    </location>
</feature>
<keyword evidence="3" id="KW-1185">Reference proteome</keyword>
<feature type="transmembrane region" description="Helical" evidence="1">
    <location>
        <begin position="58"/>
        <end position="79"/>
    </location>
</feature>